<dbReference type="AlphaFoldDB" id="A0AA38VCB6"/>
<comment type="caution">
    <text evidence="13">The sequence shown here is derived from an EMBL/GenBank/DDBJ whole genome shotgun (WGS) entry which is preliminary data.</text>
</comment>
<evidence type="ECO:0000256" key="4">
    <source>
        <dbReference type="ARBA" id="ARBA00023010"/>
    </source>
</evidence>
<evidence type="ECO:0000313" key="14">
    <source>
        <dbReference type="Proteomes" id="UP001174691"/>
    </source>
</evidence>
<keyword evidence="3 10" id="KW-0653">Protein transport</keyword>
<dbReference type="Proteomes" id="UP001174691">
    <property type="component" value="Unassembled WGS sequence"/>
</dbReference>
<keyword evidence="14" id="KW-1185">Reference proteome</keyword>
<evidence type="ECO:0000313" key="13">
    <source>
        <dbReference type="EMBL" id="KAJ9137181.1"/>
    </source>
</evidence>
<dbReference type="PANTHER" id="PTHR23058:SF0">
    <property type="entry name" value="PEROXISOMAL MEMBRANE PROTEIN PEX14"/>
    <property type="match status" value="1"/>
</dbReference>
<comment type="function">
    <text evidence="10">Component of the PEX13-PEX14 docking complex, a translocon channel that specifically mediates the import of peroxisomal cargo proteins bound to PEX5 receptor. The PEX13-PEX14 docking complex forms a large import pore which can be opened to a diameter of about 9 nm. Mechanistically, PEX5 receptor along with cargo proteins associates with the PEX14 subunit of the PEX13-PEX14 docking complex in the cytosol, leading to the insertion of the receptor into the organelle membrane with the concomitant translocation of the cargo into the peroxisome matrix.</text>
</comment>
<feature type="compositionally biased region" description="Gly residues" evidence="11">
    <location>
        <begin position="362"/>
        <end position="373"/>
    </location>
</feature>
<evidence type="ECO:0000256" key="3">
    <source>
        <dbReference type="ARBA" id="ARBA00022927"/>
    </source>
</evidence>
<sequence>MAIREDLVASAAKFLQDPNVASSPVENRIAFLQAKHLTQEEINAALARAASESGTAPPPQYAAPQQAVAQQGQPYYGQYPQQYPPYAWQPTPQEIPRRDWRDWFIMATVVSGVGYGLYSLGKRYVYPLVAPPTPERLEQDKKTIDEQFEKAFALVDQLAKDTEALKAAEQQRTERLDTALSELETVITELKSSNRRREDDAQRVRDDVQNLKDAIPTALDKQKQATDTRLMEVNTELKSLKTLITQRMNPSAAATASPSTSSYLRPSSGNAAGGPASSAPATPAAAATSTGSENADTAKTNGKAPEEPKKQDYQDYASTLNRSSPFSSGAPPAKASIPAWQMAMANKNSSNAAGSSSAGASGEAGGSGAKESS</sequence>
<dbReference type="GO" id="GO:0005778">
    <property type="term" value="C:peroxisomal membrane"/>
    <property type="evidence" value="ECO:0007669"/>
    <property type="project" value="UniProtKB-SubCell"/>
</dbReference>
<keyword evidence="4" id="KW-0811">Translocation</keyword>
<evidence type="ECO:0000256" key="7">
    <source>
        <dbReference type="ARBA" id="ARBA00029502"/>
    </source>
</evidence>
<proteinExistence type="inferred from homology"/>
<keyword evidence="6 10" id="KW-0576">Peroxisome</keyword>
<dbReference type="GO" id="GO:1990429">
    <property type="term" value="C:peroxisomal importomer complex"/>
    <property type="evidence" value="ECO:0007669"/>
    <property type="project" value="TreeGrafter"/>
</dbReference>
<reference evidence="13" key="1">
    <citation type="submission" date="2022-07" db="EMBL/GenBank/DDBJ databases">
        <title>Fungi with potential for degradation of polypropylene.</title>
        <authorList>
            <person name="Gostincar C."/>
        </authorList>
    </citation>
    <scope>NUCLEOTIDE SEQUENCE</scope>
    <source>
        <strain evidence="13">EXF-13287</strain>
    </source>
</reference>
<feature type="compositionally biased region" description="Low complexity" evidence="11">
    <location>
        <begin position="250"/>
        <end position="292"/>
    </location>
</feature>
<dbReference type="PANTHER" id="PTHR23058">
    <property type="entry name" value="PEROXISOMAL MEMBRANE PROTEIN PEX14"/>
    <property type="match status" value="1"/>
</dbReference>
<feature type="region of interest" description="Disordered" evidence="11">
    <location>
        <begin position="347"/>
        <end position="373"/>
    </location>
</feature>
<keyword evidence="2 10" id="KW-0813">Transport</keyword>
<feature type="domain" description="Peroxisome membrane anchor protein Pex14p N-terminal" evidence="12">
    <location>
        <begin position="4"/>
        <end position="48"/>
    </location>
</feature>
<dbReference type="Gene3D" id="1.10.10.10">
    <property type="entry name" value="Winged helix-like DNA-binding domain superfamily/Winged helix DNA-binding domain"/>
    <property type="match status" value="1"/>
</dbReference>
<evidence type="ECO:0000256" key="11">
    <source>
        <dbReference type="SAM" id="MobiDB-lite"/>
    </source>
</evidence>
<dbReference type="InterPro" id="IPR006785">
    <property type="entry name" value="Pex14_N"/>
</dbReference>
<evidence type="ECO:0000256" key="6">
    <source>
        <dbReference type="ARBA" id="ARBA00023140"/>
    </source>
</evidence>
<dbReference type="GO" id="GO:0016560">
    <property type="term" value="P:protein import into peroxisome matrix, docking"/>
    <property type="evidence" value="ECO:0007669"/>
    <property type="project" value="UniProtKB-UniRule"/>
</dbReference>
<evidence type="ECO:0000256" key="1">
    <source>
        <dbReference type="ARBA" id="ARBA00005443"/>
    </source>
</evidence>
<evidence type="ECO:0000256" key="10">
    <source>
        <dbReference type="RuleBase" id="RU367032"/>
    </source>
</evidence>
<evidence type="ECO:0000256" key="9">
    <source>
        <dbReference type="ARBA" id="ARBA00046271"/>
    </source>
</evidence>
<evidence type="ECO:0000256" key="2">
    <source>
        <dbReference type="ARBA" id="ARBA00022448"/>
    </source>
</evidence>
<gene>
    <name evidence="13" type="ORF">NKR19_g8310</name>
</gene>
<protein>
    <recommendedName>
        <fullName evidence="7 10">Peroxisomal membrane protein PEX14</fullName>
    </recommendedName>
    <alternativeName>
        <fullName evidence="8 10">Peroxin-14</fullName>
    </alternativeName>
</protein>
<feature type="region of interest" description="Disordered" evidence="11">
    <location>
        <begin position="247"/>
        <end position="334"/>
    </location>
</feature>
<dbReference type="Pfam" id="PF04695">
    <property type="entry name" value="Pex14_N"/>
    <property type="match status" value="1"/>
</dbReference>
<dbReference type="InterPro" id="IPR025655">
    <property type="entry name" value="PEX14"/>
</dbReference>
<comment type="subcellular location">
    <subcellularLocation>
        <location evidence="9 10">Peroxisome membrane</location>
    </subcellularLocation>
</comment>
<dbReference type="InterPro" id="IPR036388">
    <property type="entry name" value="WH-like_DNA-bd_sf"/>
</dbReference>
<evidence type="ECO:0000256" key="5">
    <source>
        <dbReference type="ARBA" id="ARBA00023136"/>
    </source>
</evidence>
<organism evidence="13 14">
    <name type="scientific">Coniochaeta hoffmannii</name>
    <dbReference type="NCBI Taxonomy" id="91930"/>
    <lineage>
        <taxon>Eukaryota</taxon>
        <taxon>Fungi</taxon>
        <taxon>Dikarya</taxon>
        <taxon>Ascomycota</taxon>
        <taxon>Pezizomycotina</taxon>
        <taxon>Sordariomycetes</taxon>
        <taxon>Sordariomycetidae</taxon>
        <taxon>Coniochaetales</taxon>
        <taxon>Coniochaetaceae</taxon>
        <taxon>Coniochaeta</taxon>
    </lineage>
</organism>
<accession>A0AA38VCB6</accession>
<name>A0AA38VCB6_9PEZI</name>
<comment type="similarity">
    <text evidence="1 10">Belongs to the peroxin-14 family.</text>
</comment>
<evidence type="ECO:0000256" key="8">
    <source>
        <dbReference type="ARBA" id="ARBA00029691"/>
    </source>
</evidence>
<feature type="compositionally biased region" description="Basic and acidic residues" evidence="11">
    <location>
        <begin position="304"/>
        <end position="313"/>
    </location>
</feature>
<evidence type="ECO:0000259" key="12">
    <source>
        <dbReference type="Pfam" id="PF04695"/>
    </source>
</evidence>
<feature type="compositionally biased region" description="Polar residues" evidence="11">
    <location>
        <begin position="316"/>
        <end position="327"/>
    </location>
</feature>
<dbReference type="EMBL" id="JANBVN010000164">
    <property type="protein sequence ID" value="KAJ9137181.1"/>
    <property type="molecule type" value="Genomic_DNA"/>
</dbReference>
<feature type="compositionally biased region" description="Low complexity" evidence="11">
    <location>
        <begin position="347"/>
        <end position="361"/>
    </location>
</feature>
<keyword evidence="5 10" id="KW-0472">Membrane</keyword>
<dbReference type="GO" id="GO:0005102">
    <property type="term" value="F:signaling receptor binding"/>
    <property type="evidence" value="ECO:0007669"/>
    <property type="project" value="TreeGrafter"/>
</dbReference>